<dbReference type="Proteomes" id="UP001201262">
    <property type="component" value="Unassembled WGS sequence"/>
</dbReference>
<gene>
    <name evidence="1" type="ORF">BGW36DRAFT_442299</name>
</gene>
<dbReference type="GeneID" id="70251863"/>
<protein>
    <recommendedName>
        <fullName evidence="3">BTB domain-containing protein</fullName>
    </recommendedName>
</protein>
<dbReference type="EMBL" id="JAJTJA010000016">
    <property type="protein sequence ID" value="KAH8689103.1"/>
    <property type="molecule type" value="Genomic_DNA"/>
</dbReference>
<evidence type="ECO:0000313" key="1">
    <source>
        <dbReference type="EMBL" id="KAH8689103.1"/>
    </source>
</evidence>
<accession>A0AAD4PUB1</accession>
<proteinExistence type="predicted"/>
<dbReference type="RefSeq" id="XP_046065529.1">
    <property type="nucleotide sequence ID" value="XM_046221576.1"/>
</dbReference>
<evidence type="ECO:0000313" key="2">
    <source>
        <dbReference type="Proteomes" id="UP001201262"/>
    </source>
</evidence>
<organism evidence="1 2">
    <name type="scientific">Talaromyces proteolyticus</name>
    <dbReference type="NCBI Taxonomy" id="1131652"/>
    <lineage>
        <taxon>Eukaryota</taxon>
        <taxon>Fungi</taxon>
        <taxon>Dikarya</taxon>
        <taxon>Ascomycota</taxon>
        <taxon>Pezizomycotina</taxon>
        <taxon>Eurotiomycetes</taxon>
        <taxon>Eurotiomycetidae</taxon>
        <taxon>Eurotiales</taxon>
        <taxon>Trichocomaceae</taxon>
        <taxon>Talaromyces</taxon>
        <taxon>Talaromyces sect. Bacilispori</taxon>
    </lineage>
</organism>
<keyword evidence="2" id="KW-1185">Reference proteome</keyword>
<name>A0AAD4PUB1_9EURO</name>
<comment type="caution">
    <text evidence="1">The sequence shown here is derived from an EMBL/GenBank/DDBJ whole genome shotgun (WGS) entry which is preliminary data.</text>
</comment>
<reference evidence="1" key="1">
    <citation type="submission" date="2021-12" db="EMBL/GenBank/DDBJ databases">
        <title>Convergent genome expansion in fungi linked to evolution of root-endophyte symbiosis.</title>
        <authorList>
            <consortium name="DOE Joint Genome Institute"/>
            <person name="Ke Y.-H."/>
            <person name="Bonito G."/>
            <person name="Liao H.-L."/>
            <person name="Looney B."/>
            <person name="Rojas-Flechas A."/>
            <person name="Nash J."/>
            <person name="Hameed K."/>
            <person name="Schadt C."/>
            <person name="Martin F."/>
            <person name="Crous P.W."/>
            <person name="Miettinen O."/>
            <person name="Magnuson J.K."/>
            <person name="Labbe J."/>
            <person name="Jacobson D."/>
            <person name="Doktycz M.J."/>
            <person name="Veneault-Fourrey C."/>
            <person name="Kuo A."/>
            <person name="Mondo S."/>
            <person name="Calhoun S."/>
            <person name="Riley R."/>
            <person name="Ohm R."/>
            <person name="LaButti K."/>
            <person name="Andreopoulos B."/>
            <person name="Pangilinan J."/>
            <person name="Nolan M."/>
            <person name="Tritt A."/>
            <person name="Clum A."/>
            <person name="Lipzen A."/>
            <person name="Daum C."/>
            <person name="Barry K."/>
            <person name="Grigoriev I.V."/>
            <person name="Vilgalys R."/>
        </authorList>
    </citation>
    <scope>NUCLEOTIDE SEQUENCE</scope>
    <source>
        <strain evidence="1">PMI_201</strain>
    </source>
</reference>
<dbReference type="AlphaFoldDB" id="A0AAD4PUB1"/>
<sequence length="232" mass="25772">MSESAGGDGVKPITMGDLESGGMVSVYCDGQFVWQLPKVLLSKRVPTVKLKTLPNDTNGHSIDEHAVEAPYIWEITCCSRAAFRVFYEWLYSPDGRLKRPSPEVTINAYLQATKLASEYSIPNLLEDSMKIALDLLSAGSSENSPSYVSEIYKNMSPKSPETATTSGYFAVLLKTSKLASTTFRNLTASLQISRDILIWLFLFNENEVDGDDYNKALGWATSNVAKWIEFQE</sequence>
<evidence type="ECO:0008006" key="3">
    <source>
        <dbReference type="Google" id="ProtNLM"/>
    </source>
</evidence>